<reference evidence="9" key="1">
    <citation type="journal article" date="2017" name="Plant J.">
        <title>The pomegranate (Punica granatum L.) genome and the genomics of punicalagin biosynthesis.</title>
        <authorList>
            <person name="Qin G."/>
            <person name="Xu C."/>
            <person name="Ming R."/>
            <person name="Tang H."/>
            <person name="Guyot R."/>
            <person name="Kramer E.M."/>
            <person name="Hu Y."/>
            <person name="Yi X."/>
            <person name="Qi Y."/>
            <person name="Xu X."/>
            <person name="Gao Z."/>
            <person name="Pan H."/>
            <person name="Jian J."/>
            <person name="Tian Y."/>
            <person name="Yue Z."/>
            <person name="Xu Y."/>
        </authorList>
    </citation>
    <scope>NUCLEOTIDE SEQUENCE [LARGE SCALE GENOMIC DNA]</scope>
    <source>
        <strain evidence="9">cv. Dabenzi</strain>
    </source>
</reference>
<feature type="domain" description="AP2/ERF" evidence="7">
    <location>
        <begin position="46"/>
        <end position="171"/>
    </location>
</feature>
<evidence type="ECO:0000313" key="8">
    <source>
        <dbReference type="EMBL" id="OWM67205.1"/>
    </source>
</evidence>
<feature type="compositionally biased region" description="Polar residues" evidence="6">
    <location>
        <begin position="85"/>
        <end position="95"/>
    </location>
</feature>
<dbReference type="Gene3D" id="3.30.730.10">
    <property type="entry name" value="AP2/ERF domain"/>
    <property type="match status" value="1"/>
</dbReference>
<keyword evidence="5" id="KW-0539">Nucleus</keyword>
<name>A0A218W352_PUNGR</name>
<dbReference type="GO" id="GO:0005634">
    <property type="term" value="C:nucleus"/>
    <property type="evidence" value="ECO:0007669"/>
    <property type="project" value="UniProtKB-SubCell"/>
</dbReference>
<evidence type="ECO:0000313" key="9">
    <source>
        <dbReference type="Proteomes" id="UP000197138"/>
    </source>
</evidence>
<evidence type="ECO:0000256" key="2">
    <source>
        <dbReference type="ARBA" id="ARBA00023015"/>
    </source>
</evidence>
<feature type="compositionally biased region" description="Polar residues" evidence="6">
    <location>
        <begin position="123"/>
        <end position="133"/>
    </location>
</feature>
<dbReference type="GO" id="GO:0003700">
    <property type="term" value="F:DNA-binding transcription factor activity"/>
    <property type="evidence" value="ECO:0007669"/>
    <property type="project" value="InterPro"/>
</dbReference>
<accession>A0A218W352</accession>
<evidence type="ECO:0000256" key="4">
    <source>
        <dbReference type="ARBA" id="ARBA00023163"/>
    </source>
</evidence>
<keyword evidence="3" id="KW-0238">DNA-binding</keyword>
<dbReference type="AlphaFoldDB" id="A0A218W352"/>
<dbReference type="SMART" id="SM00380">
    <property type="entry name" value="AP2"/>
    <property type="match status" value="1"/>
</dbReference>
<dbReference type="EMBL" id="MTKT01005400">
    <property type="protein sequence ID" value="OWM67205.1"/>
    <property type="molecule type" value="Genomic_DNA"/>
</dbReference>
<evidence type="ECO:0000259" key="7">
    <source>
        <dbReference type="PROSITE" id="PS51032"/>
    </source>
</evidence>
<dbReference type="PROSITE" id="PS51032">
    <property type="entry name" value="AP2_ERF"/>
    <property type="match status" value="1"/>
</dbReference>
<feature type="region of interest" description="Disordered" evidence="6">
    <location>
        <begin position="1"/>
        <end position="95"/>
    </location>
</feature>
<proteinExistence type="predicted"/>
<feature type="compositionally biased region" description="Polar residues" evidence="6">
    <location>
        <begin position="29"/>
        <end position="47"/>
    </location>
</feature>
<evidence type="ECO:0000256" key="5">
    <source>
        <dbReference type="ARBA" id="ARBA00023242"/>
    </source>
</evidence>
<keyword evidence="2" id="KW-0805">Transcription regulation</keyword>
<evidence type="ECO:0000256" key="3">
    <source>
        <dbReference type="ARBA" id="ARBA00023125"/>
    </source>
</evidence>
<evidence type="ECO:0000256" key="1">
    <source>
        <dbReference type="ARBA" id="ARBA00004123"/>
    </source>
</evidence>
<feature type="compositionally biased region" description="Polar residues" evidence="6">
    <location>
        <begin position="448"/>
        <end position="460"/>
    </location>
</feature>
<feature type="compositionally biased region" description="Polar residues" evidence="6">
    <location>
        <begin position="7"/>
        <end position="21"/>
    </location>
</feature>
<dbReference type="GO" id="GO:0003677">
    <property type="term" value="F:DNA binding"/>
    <property type="evidence" value="ECO:0007669"/>
    <property type="project" value="UniProtKB-KW"/>
</dbReference>
<organism evidence="8 9">
    <name type="scientific">Punica granatum</name>
    <name type="common">Pomegranate</name>
    <dbReference type="NCBI Taxonomy" id="22663"/>
    <lineage>
        <taxon>Eukaryota</taxon>
        <taxon>Viridiplantae</taxon>
        <taxon>Streptophyta</taxon>
        <taxon>Embryophyta</taxon>
        <taxon>Tracheophyta</taxon>
        <taxon>Spermatophyta</taxon>
        <taxon>Magnoliopsida</taxon>
        <taxon>eudicotyledons</taxon>
        <taxon>Gunneridae</taxon>
        <taxon>Pentapetalae</taxon>
        <taxon>rosids</taxon>
        <taxon>malvids</taxon>
        <taxon>Myrtales</taxon>
        <taxon>Lythraceae</taxon>
        <taxon>Punica</taxon>
    </lineage>
</organism>
<evidence type="ECO:0000256" key="6">
    <source>
        <dbReference type="SAM" id="MobiDB-lite"/>
    </source>
</evidence>
<dbReference type="InterPro" id="IPR001471">
    <property type="entry name" value="AP2/ERF_dom"/>
</dbReference>
<comment type="caution">
    <text evidence="8">The sequence shown here is derived from an EMBL/GenBank/DDBJ whole genome shotgun (WGS) entry which is preliminary data.</text>
</comment>
<feature type="region of interest" description="Disordered" evidence="6">
    <location>
        <begin position="123"/>
        <end position="150"/>
    </location>
</feature>
<gene>
    <name evidence="8" type="ORF">CDL15_Pgr000657</name>
</gene>
<dbReference type="Proteomes" id="UP000197138">
    <property type="component" value="Unassembled WGS sequence"/>
</dbReference>
<feature type="compositionally biased region" description="Basic and acidic residues" evidence="6">
    <location>
        <begin position="401"/>
        <end position="419"/>
    </location>
</feature>
<keyword evidence="4" id="KW-0804">Transcription</keyword>
<sequence length="523" mass="55779">MDRQLRNTRGPSANKQNNLKQSVPDEKQASSSSILENNNLQPGSSPSAGLRRSPRFLGKSSQEIALPSFTSTPKTQANKCPKAAGSSSSRTANTKQSISLEVAMITEENPRETTLRNVTVLNKETSRVNNGNNDGHEDPAQTSGTTEEEAARAYDVAAIRLKGPEAVANFELSNYDTEGIYKSGKIPIGEGASKRIKQSSAEEILLWRSRSSSGKASDLGIPQEKPVAAANSSQPSEAPLLEEQIQAQADHQKGDDHDGDDHVKICRDLHDDSDPNGSFSFRKDIEVPPLYEPAGPLGDSLFPECGVRLQDPMHFLPGPLQTLSNPDCQSSGFAISCTIEGYEGVSSWSDMINLMSAPRRTNGIYVDGYLHALYPDGNISDVDWEDILSGEDFAGVNGGSEKPRDGTEKTSLDAGDDKTNSQVNPSKAVATEDGSSVASHGSLDKDATSTVVAPEGSSTMAVDGEASNPVGGQGDVRTHAFNNEIGSLFSGIEDDVFDFGVTTGWLDKFLKNDGNGDHGSDED</sequence>
<dbReference type="InterPro" id="IPR036955">
    <property type="entry name" value="AP2/ERF_dom_sf"/>
</dbReference>
<feature type="region of interest" description="Disordered" evidence="6">
    <location>
        <begin position="394"/>
        <end position="475"/>
    </location>
</feature>
<protein>
    <recommendedName>
        <fullName evidence="7">AP2/ERF domain-containing protein</fullName>
    </recommendedName>
</protein>
<comment type="subcellular location">
    <subcellularLocation>
        <location evidence="1">Nucleus</location>
    </subcellularLocation>
</comment>
<feature type="compositionally biased region" description="Polar residues" evidence="6">
    <location>
        <begin position="59"/>
        <end position="78"/>
    </location>
</feature>